<dbReference type="SUPFAM" id="SSF48371">
    <property type="entry name" value="ARM repeat"/>
    <property type="match status" value="1"/>
</dbReference>
<dbReference type="PANTHER" id="PTHR12687:SF4">
    <property type="entry name" value="NUCLEOLAR COMPLEX PROTEIN 2 HOMOLOG"/>
    <property type="match status" value="1"/>
</dbReference>
<evidence type="ECO:0000256" key="3">
    <source>
        <dbReference type="ARBA" id="ARBA00023242"/>
    </source>
</evidence>
<protein>
    <submittedName>
        <fullName evidence="5">Nucleolar complex protein 2-like protein</fullName>
    </submittedName>
</protein>
<dbReference type="GO" id="GO:0005654">
    <property type="term" value="C:nucleoplasm"/>
    <property type="evidence" value="ECO:0007669"/>
    <property type="project" value="TreeGrafter"/>
</dbReference>
<dbReference type="GO" id="GO:0030690">
    <property type="term" value="C:Noc1p-Noc2p complex"/>
    <property type="evidence" value="ECO:0007669"/>
    <property type="project" value="TreeGrafter"/>
</dbReference>
<accession>A0AA41N475</accession>
<keyword evidence="6" id="KW-1185">Reference proteome</keyword>
<comment type="similarity">
    <text evidence="2">Belongs to the NOC2 family.</text>
</comment>
<feature type="compositionally biased region" description="Basic and acidic residues" evidence="4">
    <location>
        <begin position="184"/>
        <end position="210"/>
    </location>
</feature>
<organism evidence="5 6">
    <name type="scientific">Sciurus carolinensis</name>
    <name type="common">Eastern gray squirrel</name>
    <dbReference type="NCBI Taxonomy" id="30640"/>
    <lineage>
        <taxon>Eukaryota</taxon>
        <taxon>Metazoa</taxon>
        <taxon>Chordata</taxon>
        <taxon>Craniata</taxon>
        <taxon>Vertebrata</taxon>
        <taxon>Euteleostomi</taxon>
        <taxon>Mammalia</taxon>
        <taxon>Eutheria</taxon>
        <taxon>Euarchontoglires</taxon>
        <taxon>Glires</taxon>
        <taxon>Rodentia</taxon>
        <taxon>Sciuromorpha</taxon>
        <taxon>Sciuridae</taxon>
        <taxon>Sciurinae</taxon>
        <taxon>Sciurini</taxon>
        <taxon>Sciurus</taxon>
    </lineage>
</organism>
<comment type="subcellular location">
    <subcellularLocation>
        <location evidence="1">Nucleus</location>
    </subcellularLocation>
</comment>
<dbReference type="GO" id="GO:0030691">
    <property type="term" value="C:Noc2p-Noc3p complex"/>
    <property type="evidence" value="ECO:0007669"/>
    <property type="project" value="TreeGrafter"/>
</dbReference>
<dbReference type="Pfam" id="PF03715">
    <property type="entry name" value="Noc2"/>
    <property type="match status" value="1"/>
</dbReference>
<evidence type="ECO:0000256" key="2">
    <source>
        <dbReference type="ARBA" id="ARBA00005907"/>
    </source>
</evidence>
<dbReference type="GO" id="GO:0000122">
    <property type="term" value="P:negative regulation of transcription by RNA polymerase II"/>
    <property type="evidence" value="ECO:0007669"/>
    <property type="project" value="TreeGrafter"/>
</dbReference>
<sequence length="873" mass="98294">MLSVLKKTPCPHRAVRASQNRCCGRKNEGLGLHAARACGSLSSDAVLPRPPAPPSVLGAARSPPYSRRRLRRRRLGPRPRAAVLRALRPAGRALAPRLHQLDRRTAAGREARRTSERDCWRAAGLRWPLSVARLSGCSRCFSAPPARYLALREGLQDPALDTGPSGVAAPGRLLTKPSGPAYRPRRDELQASDDRGRKGSASEHKDQLSRLKDKDPEFYKFLQDNDQSLLNFSDSDSSEEEEEQFHSLPDALEEASEEEDGGEDGDRVPGGLQRKKSESVPVTLTMVERWKQAAKHLTPKLFHEVVQAFRAAVATTQGDQEGVEACRFQVTDSAVFNALVTFCIRDLFGCLHKLLFGKVPKDSSRIPQPSSSALWGRLRVDIKAYLSAVMQLVTCLAEATVSAAVLQHISSLVPYYLTFPKQCRMLLKRMVVLWSTGEESLRVLAFLVLIRVCRHKKDVFLSPVLKQMYITYVRNCKFTSPGTLPLISFMQRTLTELLALDPSISYQHAFLYIRQLAIHLRSAMTMGKKDTYQSVYNWQYVHCLYLWCRVLSTLSSSEVLQPLLYPLSQVVIGCIKLVPTARFYPLRMHCVRALTLLSESSGTFIPVLPFILEIFQQVDFNKRPGRMSSRPINFSVVLKLSNVNLQEKAYRDGLVEQLYDLTLEYLQGQAHSIAFPELVLPAVLQLKSFLRECKVANYCRQMRQLLEKVQENAEHVCSRRQRVSFGVSDQLAVDAWEKQAREEGTPLTRYYSHWRKLRDREIQLEISGKERLEDLNFPEVKRRKVEDRKDEDRKEFKDLFDLDSTEDEETTDFSGRGGGCTCCARALGDGEAEDGPTSNSRGVPTSVLSMLSLAAFPFGVDLSLVQGSPEYSV</sequence>
<evidence type="ECO:0000256" key="4">
    <source>
        <dbReference type="SAM" id="MobiDB-lite"/>
    </source>
</evidence>
<evidence type="ECO:0000313" key="6">
    <source>
        <dbReference type="Proteomes" id="UP001166674"/>
    </source>
</evidence>
<dbReference type="PANTHER" id="PTHR12687">
    <property type="entry name" value="NUCLEOLAR COMPLEX 2 AND RAD4-RELATED"/>
    <property type="match status" value="1"/>
</dbReference>
<dbReference type="GO" id="GO:0003714">
    <property type="term" value="F:transcription corepressor activity"/>
    <property type="evidence" value="ECO:0007669"/>
    <property type="project" value="TreeGrafter"/>
</dbReference>
<gene>
    <name evidence="5" type="ORF">SUZIE_173210</name>
</gene>
<comment type="caution">
    <text evidence="5">The sequence shown here is derived from an EMBL/GenBank/DDBJ whole genome shotgun (WGS) entry which is preliminary data.</text>
</comment>
<reference evidence="5" key="1">
    <citation type="submission" date="2020-03" db="EMBL/GenBank/DDBJ databases">
        <title>Studies in the Genomics of Life Span.</title>
        <authorList>
            <person name="Glass D."/>
        </authorList>
    </citation>
    <scope>NUCLEOTIDE SEQUENCE</scope>
    <source>
        <strain evidence="5">SUZIE</strain>
        <tissue evidence="5">Muscle</tissue>
    </source>
</reference>
<name>A0AA41N475_SCICA</name>
<feature type="region of interest" description="Disordered" evidence="4">
    <location>
        <begin position="161"/>
        <end position="210"/>
    </location>
</feature>
<dbReference type="InterPro" id="IPR005343">
    <property type="entry name" value="Noc2"/>
</dbReference>
<dbReference type="GO" id="GO:0042273">
    <property type="term" value="P:ribosomal large subunit biogenesis"/>
    <property type="evidence" value="ECO:0007669"/>
    <property type="project" value="TreeGrafter"/>
</dbReference>
<dbReference type="GO" id="GO:0042393">
    <property type="term" value="F:histone binding"/>
    <property type="evidence" value="ECO:0007669"/>
    <property type="project" value="TreeGrafter"/>
</dbReference>
<keyword evidence="3" id="KW-0539">Nucleus</keyword>
<evidence type="ECO:0000256" key="1">
    <source>
        <dbReference type="ARBA" id="ARBA00004123"/>
    </source>
</evidence>
<dbReference type="AlphaFoldDB" id="A0AA41N475"/>
<dbReference type="InterPro" id="IPR016024">
    <property type="entry name" value="ARM-type_fold"/>
</dbReference>
<evidence type="ECO:0000313" key="5">
    <source>
        <dbReference type="EMBL" id="MBZ3883492.1"/>
    </source>
</evidence>
<dbReference type="Proteomes" id="UP001166674">
    <property type="component" value="Unassembled WGS sequence"/>
</dbReference>
<dbReference type="GO" id="GO:0005730">
    <property type="term" value="C:nucleolus"/>
    <property type="evidence" value="ECO:0007669"/>
    <property type="project" value="TreeGrafter"/>
</dbReference>
<dbReference type="EMBL" id="JAATJV010387681">
    <property type="protein sequence ID" value="MBZ3883492.1"/>
    <property type="molecule type" value="Genomic_DNA"/>
</dbReference>
<feature type="region of interest" description="Disordered" evidence="4">
    <location>
        <begin position="229"/>
        <end position="278"/>
    </location>
</feature>
<feature type="compositionally biased region" description="Acidic residues" evidence="4">
    <location>
        <begin position="251"/>
        <end position="263"/>
    </location>
</feature>
<proteinExistence type="inferred from homology"/>